<evidence type="ECO:0000313" key="1">
    <source>
        <dbReference type="EMBL" id="OOP56286.1"/>
    </source>
</evidence>
<reference evidence="1 2" key="1">
    <citation type="journal article" date="2017" name="Water Res.">
        <title>Discovery and metagenomic analysis of an anammox bacterial enrichment related to Candidatus "Brocadia caroliniensis" in a full-scale glycerol-fed nitritation-denitritation separate centrate treatment process.</title>
        <authorList>
            <person name="Park H."/>
            <person name="Brotto A.C."/>
            <person name="van Loosdrecht M.C."/>
            <person name="Chandran K."/>
        </authorList>
    </citation>
    <scope>NUCLEOTIDE SEQUENCE [LARGE SCALE GENOMIC DNA]</scope>
    <source>
        <strain evidence="1">26THWARD</strain>
    </source>
</reference>
<dbReference type="AlphaFoldDB" id="A0A1V4AT82"/>
<name>A0A1V4AT82_9BACT</name>
<accession>A0A1V4AT82</accession>
<dbReference type="STRING" id="1004156.AYP45_09480"/>
<gene>
    <name evidence="1" type="ORF">AYP45_09480</name>
</gene>
<organism evidence="1 2">
    <name type="scientific">Candidatus Brocadia carolinensis</name>
    <dbReference type="NCBI Taxonomy" id="1004156"/>
    <lineage>
        <taxon>Bacteria</taxon>
        <taxon>Pseudomonadati</taxon>
        <taxon>Planctomycetota</taxon>
        <taxon>Candidatus Brocadiia</taxon>
        <taxon>Candidatus Brocadiales</taxon>
        <taxon>Candidatus Brocadiaceae</taxon>
        <taxon>Candidatus Brocadia</taxon>
    </lineage>
</organism>
<evidence type="ECO:0000313" key="2">
    <source>
        <dbReference type="Proteomes" id="UP000189681"/>
    </source>
</evidence>
<protein>
    <submittedName>
        <fullName evidence="1">Uncharacterized protein</fullName>
    </submittedName>
</protein>
<proteinExistence type="predicted"/>
<dbReference type="EMBL" id="AYTS01000085">
    <property type="protein sequence ID" value="OOP56286.1"/>
    <property type="molecule type" value="Genomic_DNA"/>
</dbReference>
<dbReference type="Proteomes" id="UP000189681">
    <property type="component" value="Unassembled WGS sequence"/>
</dbReference>
<comment type="caution">
    <text evidence="1">The sequence shown here is derived from an EMBL/GenBank/DDBJ whole genome shotgun (WGS) entry which is preliminary data.</text>
</comment>
<sequence length="112" mass="12830">MSENPAGNFFSTYMMDIRKKAITNRLNIKEPFLPNELKIFSIKTSEAFLMLDSCNAIPTSYKTNKGRMNKKTIGYIFLSDGNTIPCTCITFVIKRGTNRPHLFLMQNVKRVV</sequence>